<accession>A0A1G6XS96</accession>
<dbReference type="InterPro" id="IPR011006">
    <property type="entry name" value="CheY-like_superfamily"/>
</dbReference>
<evidence type="ECO:0000256" key="2">
    <source>
        <dbReference type="PROSITE-ProRule" id="PRU00169"/>
    </source>
</evidence>
<dbReference type="InterPro" id="IPR001789">
    <property type="entry name" value="Sig_transdc_resp-reg_receiver"/>
</dbReference>
<dbReference type="PROSITE" id="PS50110">
    <property type="entry name" value="RESPONSE_REGULATORY"/>
    <property type="match status" value="1"/>
</dbReference>
<dbReference type="InterPro" id="IPR052016">
    <property type="entry name" value="Bact_Sigma-Reg"/>
</dbReference>
<evidence type="ECO:0000259" key="3">
    <source>
        <dbReference type="PROSITE" id="PS50110"/>
    </source>
</evidence>
<dbReference type="SMART" id="SM00331">
    <property type="entry name" value="PP2C_SIG"/>
    <property type="match status" value="1"/>
</dbReference>
<protein>
    <submittedName>
        <fullName evidence="4">Response regulator receiver domain-containing protein</fullName>
    </submittedName>
</protein>
<keyword evidence="1" id="KW-0378">Hydrolase</keyword>
<dbReference type="Gene3D" id="3.60.40.10">
    <property type="entry name" value="PPM-type phosphatase domain"/>
    <property type="match status" value="1"/>
</dbReference>
<dbReference type="GO" id="GO:0000160">
    <property type="term" value="P:phosphorelay signal transduction system"/>
    <property type="evidence" value="ECO:0007669"/>
    <property type="project" value="InterPro"/>
</dbReference>
<dbReference type="Pfam" id="PF00072">
    <property type="entry name" value="Response_reg"/>
    <property type="match status" value="1"/>
</dbReference>
<dbReference type="InterPro" id="IPR036457">
    <property type="entry name" value="PPM-type-like_dom_sf"/>
</dbReference>
<dbReference type="GO" id="GO:0016791">
    <property type="term" value="F:phosphatase activity"/>
    <property type="evidence" value="ECO:0007669"/>
    <property type="project" value="TreeGrafter"/>
</dbReference>
<dbReference type="Pfam" id="PF07228">
    <property type="entry name" value="SpoIIE"/>
    <property type="match status" value="1"/>
</dbReference>
<dbReference type="Proteomes" id="UP000198748">
    <property type="component" value="Unassembled WGS sequence"/>
</dbReference>
<name>A0A1G6XS96_9BACT</name>
<evidence type="ECO:0000256" key="1">
    <source>
        <dbReference type="ARBA" id="ARBA00022801"/>
    </source>
</evidence>
<organism evidence="4 5">
    <name type="scientific">Dyadobacter soli</name>
    <dbReference type="NCBI Taxonomy" id="659014"/>
    <lineage>
        <taxon>Bacteria</taxon>
        <taxon>Pseudomonadati</taxon>
        <taxon>Bacteroidota</taxon>
        <taxon>Cytophagia</taxon>
        <taxon>Cytophagales</taxon>
        <taxon>Spirosomataceae</taxon>
        <taxon>Dyadobacter</taxon>
    </lineage>
</organism>
<keyword evidence="2" id="KW-0597">Phosphoprotein</keyword>
<dbReference type="InterPro" id="IPR001932">
    <property type="entry name" value="PPM-type_phosphatase-like_dom"/>
</dbReference>
<dbReference type="PANTHER" id="PTHR43156:SF2">
    <property type="entry name" value="STAGE II SPORULATION PROTEIN E"/>
    <property type="match status" value="1"/>
</dbReference>
<dbReference type="CDD" id="cd00156">
    <property type="entry name" value="REC"/>
    <property type="match status" value="1"/>
</dbReference>
<keyword evidence="5" id="KW-1185">Reference proteome</keyword>
<gene>
    <name evidence="4" type="ORF">SAMN04487996_102221</name>
</gene>
<dbReference type="AlphaFoldDB" id="A0A1G6XS96"/>
<dbReference type="OrthoDB" id="9763484at2"/>
<dbReference type="EMBL" id="FNAN01000002">
    <property type="protein sequence ID" value="SDD80226.1"/>
    <property type="molecule type" value="Genomic_DNA"/>
</dbReference>
<dbReference type="STRING" id="659014.SAMN04487996_102221"/>
<evidence type="ECO:0000313" key="5">
    <source>
        <dbReference type="Proteomes" id="UP000198748"/>
    </source>
</evidence>
<dbReference type="SMART" id="SM00448">
    <property type="entry name" value="REC"/>
    <property type="match status" value="1"/>
</dbReference>
<evidence type="ECO:0000313" key="4">
    <source>
        <dbReference type="EMBL" id="SDD80226.1"/>
    </source>
</evidence>
<dbReference type="SUPFAM" id="SSF52172">
    <property type="entry name" value="CheY-like"/>
    <property type="match status" value="1"/>
</dbReference>
<feature type="modified residue" description="4-aspartylphosphate" evidence="2">
    <location>
        <position position="62"/>
    </location>
</feature>
<dbReference type="Gene3D" id="3.40.50.2300">
    <property type="match status" value="1"/>
</dbReference>
<dbReference type="PANTHER" id="PTHR43156">
    <property type="entry name" value="STAGE II SPORULATION PROTEIN E-RELATED"/>
    <property type="match status" value="1"/>
</dbReference>
<reference evidence="5" key="1">
    <citation type="submission" date="2016-10" db="EMBL/GenBank/DDBJ databases">
        <authorList>
            <person name="Varghese N."/>
            <person name="Submissions S."/>
        </authorList>
    </citation>
    <scope>NUCLEOTIDE SEQUENCE [LARGE SCALE GENOMIC DNA]</scope>
    <source>
        <strain evidence="5">DSM 25329</strain>
    </source>
</reference>
<dbReference type="SUPFAM" id="SSF81606">
    <property type="entry name" value="PP2C-like"/>
    <property type="match status" value="1"/>
</dbReference>
<dbReference type="RefSeq" id="WP_090146698.1">
    <property type="nucleotide sequence ID" value="NZ_FNAN01000002.1"/>
</dbReference>
<feature type="domain" description="Response regulatory" evidence="3">
    <location>
        <begin position="13"/>
        <end position="129"/>
    </location>
</feature>
<sequence length="388" mass="43655">MISFPETTTAVKKILLVEDNLLFRKVIEHALLKAGYNCVLCESATEALDMLLVETPDLILSDYDMPEMNGFDFRQAVLLNPNISDIPFVFLTSFTDNKLVLEGLNMSALDFINKETPIPVIITKLNNIIKILENEHVRSVRELKVAAETLNVKSIPTHAPVVSGYRISYWHKGYRGYPGGDFIDFVQVDSRYCFAFLGDIMGKKWKAWFFTFGFLSYIRAAIRFCVLDKDFELMTIAQKINKLIYLDESLQNILSSLSLLLLDTHTGEVHYTGAGDLPLISYSPETGSASTVQSTGLLLGLLEDGMYDKQVVAMKPGDQLAIFTDGMIDIPSNGSKKSDYPFFVEKITPYLGQPDSFELIRKHVLDLIDDNNQMDDASIIFIEKQNPV</sequence>
<proteinExistence type="predicted"/>